<reference evidence="1" key="1">
    <citation type="journal article" date="2021" name="PeerJ">
        <title>Extensive microbial diversity within the chicken gut microbiome revealed by metagenomics and culture.</title>
        <authorList>
            <person name="Gilroy R."/>
            <person name="Ravi A."/>
            <person name="Getino M."/>
            <person name="Pursley I."/>
            <person name="Horton D.L."/>
            <person name="Alikhan N.F."/>
            <person name="Baker D."/>
            <person name="Gharbi K."/>
            <person name="Hall N."/>
            <person name="Watson M."/>
            <person name="Adriaenssens E.M."/>
            <person name="Foster-Nyarko E."/>
            <person name="Jarju S."/>
            <person name="Secka A."/>
            <person name="Antonio M."/>
            <person name="Oren A."/>
            <person name="Chaudhuri R.R."/>
            <person name="La Ragione R."/>
            <person name="Hildebrand F."/>
            <person name="Pallen M.J."/>
        </authorList>
    </citation>
    <scope>NUCLEOTIDE SEQUENCE</scope>
    <source>
        <strain evidence="1">4100</strain>
    </source>
</reference>
<proteinExistence type="predicted"/>
<evidence type="ECO:0000313" key="1">
    <source>
        <dbReference type="EMBL" id="HJE39790.1"/>
    </source>
</evidence>
<comment type="caution">
    <text evidence="1">The sequence shown here is derived from an EMBL/GenBank/DDBJ whole genome shotgun (WGS) entry which is preliminary data.</text>
</comment>
<name>A0A4Q0UAY1_9BACT</name>
<gene>
    <name evidence="1" type="ORF">K8V47_08560</name>
</gene>
<dbReference type="AlphaFoldDB" id="A0A4Q0UAY1"/>
<sequence>MSKKLTIVPHSGLANRMRAIAGAYVMAARSKRELEILWPVTRDCRAQLEVLFDMKPLHVQWSNTSPRQFRLHYQTPALCNGYISSIPRTWRKLVKGCVYINPEDLPGASEGHEQFENIELDIFRQAMSPAIRHLVITSAQEIGYAPPEIIRSIFRPSALVREMVDGKEGLMNPACHRIGVHVRRTDNKEAIRRSPLKDIVAVVKSEIQRASSPSMLYLATDDEKVKKMFRHEFANVVTSSQPATRKTVSGMLEAAAEMWMLSRCHVIIGSAASSYNVMASRIGDTPLITVER</sequence>
<dbReference type="Gene3D" id="3.40.50.11350">
    <property type="match status" value="1"/>
</dbReference>
<dbReference type="EMBL" id="DYXT01000045">
    <property type="protein sequence ID" value="HJE39790.1"/>
    <property type="molecule type" value="Genomic_DNA"/>
</dbReference>
<evidence type="ECO:0000313" key="2">
    <source>
        <dbReference type="Proteomes" id="UP000711407"/>
    </source>
</evidence>
<reference evidence="1" key="2">
    <citation type="submission" date="2021-09" db="EMBL/GenBank/DDBJ databases">
        <authorList>
            <person name="Gilroy R."/>
        </authorList>
    </citation>
    <scope>NUCLEOTIDE SEQUENCE</scope>
    <source>
        <strain evidence="1">4100</strain>
    </source>
</reference>
<organism evidence="1 2">
    <name type="scientific">Candidatus Amulumruptor caecigallinarius</name>
    <dbReference type="NCBI Taxonomy" id="2109911"/>
    <lineage>
        <taxon>Bacteria</taxon>
        <taxon>Pseudomonadati</taxon>
        <taxon>Bacteroidota</taxon>
        <taxon>Bacteroidia</taxon>
        <taxon>Bacteroidales</taxon>
        <taxon>Muribaculaceae</taxon>
        <taxon>Candidatus Amulumruptor</taxon>
    </lineage>
</organism>
<accession>A0A4Q0UAY1</accession>
<protein>
    <submittedName>
        <fullName evidence="1">Uncharacterized protein</fullName>
    </submittedName>
</protein>
<dbReference type="Proteomes" id="UP000711407">
    <property type="component" value="Unassembled WGS sequence"/>
</dbReference>